<proteinExistence type="predicted"/>
<accession>A0A4Z0M9U6</accession>
<organism evidence="2 3">
    <name type="scientific">Mangrovimicrobium sediminis</name>
    <dbReference type="NCBI Taxonomy" id="2562682"/>
    <lineage>
        <taxon>Bacteria</taxon>
        <taxon>Pseudomonadati</taxon>
        <taxon>Pseudomonadota</taxon>
        <taxon>Gammaproteobacteria</taxon>
        <taxon>Cellvibrionales</taxon>
        <taxon>Halieaceae</taxon>
        <taxon>Mangrovimicrobium</taxon>
    </lineage>
</organism>
<evidence type="ECO:0000313" key="3">
    <source>
        <dbReference type="Proteomes" id="UP000298050"/>
    </source>
</evidence>
<evidence type="ECO:0000313" key="2">
    <source>
        <dbReference type="EMBL" id="TGD76176.1"/>
    </source>
</evidence>
<name>A0A4Z0M9U6_9GAMM</name>
<comment type="caution">
    <text evidence="2">The sequence shown here is derived from an EMBL/GenBank/DDBJ whole genome shotgun (WGS) entry which is preliminary data.</text>
</comment>
<protein>
    <submittedName>
        <fullName evidence="2">Baseplate protein</fullName>
    </submittedName>
</protein>
<dbReference type="AlphaFoldDB" id="A0A4Z0M9U6"/>
<dbReference type="RefSeq" id="WP_135440753.1">
    <property type="nucleotide sequence ID" value="NZ_SRLE01000001.1"/>
</dbReference>
<dbReference type="Gene3D" id="3.10.450.40">
    <property type="match status" value="1"/>
</dbReference>
<sequence>MSASREFLGVGWKFPLQVNSRGAIASSRREQSIEEAVYMILSTARGERVMLPDFGCGIHEIVFAPNNPAVVTRVVDAVRRALVTWEPRIDVLTVDAQTSEAEANLLIIRVNYRVRANNTIENLVYPFYITEGR</sequence>
<gene>
    <name evidence="2" type="ORF">E4634_01105</name>
</gene>
<dbReference type="SUPFAM" id="SSF160719">
    <property type="entry name" value="gpW/gp25-like"/>
    <property type="match status" value="1"/>
</dbReference>
<reference evidence="2 3" key="1">
    <citation type="submission" date="2019-04" db="EMBL/GenBank/DDBJ databases">
        <title>Taxonomy of novel Haliea sp. from mangrove soil of West Coast of India.</title>
        <authorList>
            <person name="Verma A."/>
            <person name="Kumar P."/>
            <person name="Krishnamurthi S."/>
        </authorList>
    </citation>
    <scope>NUCLEOTIDE SEQUENCE [LARGE SCALE GENOMIC DNA]</scope>
    <source>
        <strain evidence="2 3">SAOS-164</strain>
    </source>
</reference>
<dbReference type="InterPro" id="IPR007048">
    <property type="entry name" value="IraD/Gp25-like"/>
</dbReference>
<dbReference type="Proteomes" id="UP000298050">
    <property type="component" value="Unassembled WGS sequence"/>
</dbReference>
<dbReference type="Pfam" id="PF04965">
    <property type="entry name" value="GPW_gp25"/>
    <property type="match status" value="1"/>
</dbReference>
<feature type="domain" description="IraD/Gp25-like" evidence="1">
    <location>
        <begin position="28"/>
        <end position="118"/>
    </location>
</feature>
<dbReference type="EMBL" id="SRLE01000001">
    <property type="protein sequence ID" value="TGD76176.1"/>
    <property type="molecule type" value="Genomic_DNA"/>
</dbReference>
<dbReference type="OrthoDB" id="9802846at2"/>
<evidence type="ECO:0000259" key="1">
    <source>
        <dbReference type="Pfam" id="PF04965"/>
    </source>
</evidence>
<keyword evidence="3" id="KW-1185">Reference proteome</keyword>